<protein>
    <submittedName>
        <fullName evidence="1">Uncharacterized protein</fullName>
    </submittedName>
</protein>
<dbReference type="OrthoDB" id="9887572at2"/>
<dbReference type="Proteomes" id="UP000315677">
    <property type="component" value="Unassembled WGS sequence"/>
</dbReference>
<organism evidence="1 2">
    <name type="scientific">Pseudonocardia kunmingensis</name>
    <dbReference type="NCBI Taxonomy" id="630975"/>
    <lineage>
        <taxon>Bacteria</taxon>
        <taxon>Bacillati</taxon>
        <taxon>Actinomycetota</taxon>
        <taxon>Actinomycetes</taxon>
        <taxon>Pseudonocardiales</taxon>
        <taxon>Pseudonocardiaceae</taxon>
        <taxon>Pseudonocardia</taxon>
    </lineage>
</organism>
<proteinExistence type="predicted"/>
<evidence type="ECO:0000313" key="1">
    <source>
        <dbReference type="EMBL" id="TQM01622.1"/>
    </source>
</evidence>
<comment type="caution">
    <text evidence="1">The sequence shown here is derived from an EMBL/GenBank/DDBJ whole genome shotgun (WGS) entry which is preliminary data.</text>
</comment>
<dbReference type="AlphaFoldDB" id="A0A543CWZ4"/>
<name>A0A543CWZ4_9PSEU</name>
<keyword evidence="2" id="KW-1185">Reference proteome</keyword>
<dbReference type="EMBL" id="VFPA01000009">
    <property type="protein sequence ID" value="TQM01622.1"/>
    <property type="molecule type" value="Genomic_DNA"/>
</dbReference>
<gene>
    <name evidence="1" type="ORF">FB558_8515</name>
</gene>
<accession>A0A543CWZ4</accession>
<evidence type="ECO:0000313" key="2">
    <source>
        <dbReference type="Proteomes" id="UP000315677"/>
    </source>
</evidence>
<reference evidence="1 2" key="1">
    <citation type="submission" date="2019-06" db="EMBL/GenBank/DDBJ databases">
        <title>Sequencing the genomes of 1000 actinobacteria strains.</title>
        <authorList>
            <person name="Klenk H.-P."/>
        </authorList>
    </citation>
    <scope>NUCLEOTIDE SEQUENCE [LARGE SCALE GENOMIC DNA]</scope>
    <source>
        <strain evidence="1 2">DSM 45301</strain>
    </source>
</reference>
<sequence>MIDVSYTLRTTDGDILNEEMRTEHIPWINELITFDGRLSYQVIDVLWHLGPGSQSITITAHELSWHQHIQHAAVAWDQRHRQ</sequence>